<evidence type="ECO:0000313" key="6">
    <source>
        <dbReference type="Proteomes" id="UP001296969"/>
    </source>
</evidence>
<keyword evidence="6" id="KW-1185">Reference proteome</keyword>
<organism evidence="4 5">
    <name type="scientific">Limnobaculum xujianqingii</name>
    <dbReference type="NCBI Taxonomy" id="2738837"/>
    <lineage>
        <taxon>Bacteria</taxon>
        <taxon>Pseudomonadati</taxon>
        <taxon>Pseudomonadota</taxon>
        <taxon>Gammaproteobacteria</taxon>
        <taxon>Enterobacterales</taxon>
        <taxon>Budviciaceae</taxon>
        <taxon>Limnobaculum</taxon>
    </lineage>
</organism>
<evidence type="ECO:0000313" key="5">
    <source>
        <dbReference type="Proteomes" id="UP000807542"/>
    </source>
</evidence>
<evidence type="ECO:0000259" key="2">
    <source>
        <dbReference type="Pfam" id="PF04233"/>
    </source>
</evidence>
<proteinExistence type="predicted"/>
<dbReference type="InterPro" id="IPR006528">
    <property type="entry name" value="Phage_head_morphogenesis_dom"/>
</dbReference>
<dbReference type="EMBL" id="JADRCP010000005">
    <property type="protein sequence ID" value="MBK5177725.1"/>
    <property type="molecule type" value="Genomic_DNA"/>
</dbReference>
<feature type="region of interest" description="Disordered" evidence="1">
    <location>
        <begin position="1"/>
        <end position="20"/>
    </location>
</feature>
<sequence length="314" mass="35301">MKAPKSAILPRNKQDPTGADSLERRAIKDFARRIKAVGKVYIDALNRFPKSPAVNRRYEYQLDPLILAMILEDASLLVDAVLLEGGQNNLWFSEDYIAPASARGTSQTFVNLSQQSAAYAAGRESLQAILLSLPCQRRLSLLFAREFEEMKGLSADIKRDMARILTDGLGRGLHPDIVARNLRKQIGIEIRRANRIARTEITYALRKARWEEAEIAIVELGLKIMLLHFSALSPTTRVNHALRHGHLYTIAEVQEWYSIGANAINCKCAQVEILVDNKGKPLNSKVIDKAKKEFETEWNRFTVNKSICQCCLAA</sequence>
<dbReference type="AlphaFoldDB" id="A0A9D7FZ13"/>
<accession>A0A9D7FZ13</accession>
<evidence type="ECO:0000313" key="3">
    <source>
        <dbReference type="EMBL" id="MBK5074609.1"/>
    </source>
</evidence>
<dbReference type="Proteomes" id="UP001296969">
    <property type="component" value="Unassembled WGS sequence"/>
</dbReference>
<feature type="domain" description="Phage head morphogenesis" evidence="2">
    <location>
        <begin position="164"/>
        <end position="270"/>
    </location>
</feature>
<gene>
    <name evidence="4" type="ORF">I2492_15495</name>
    <name evidence="3" type="ORF">I2493_16505</name>
</gene>
<dbReference type="RefSeq" id="WP_228399100.1">
    <property type="nucleotide sequence ID" value="NZ_JADRCP010000005.1"/>
</dbReference>
<evidence type="ECO:0000313" key="4">
    <source>
        <dbReference type="EMBL" id="MBK5177725.1"/>
    </source>
</evidence>
<evidence type="ECO:0000256" key="1">
    <source>
        <dbReference type="SAM" id="MobiDB-lite"/>
    </source>
</evidence>
<dbReference type="EMBL" id="JADRCQ010000005">
    <property type="protein sequence ID" value="MBK5074609.1"/>
    <property type="molecule type" value="Genomic_DNA"/>
</dbReference>
<protein>
    <submittedName>
        <fullName evidence="4">Phage head morphogenesis protein</fullName>
    </submittedName>
</protein>
<dbReference type="Proteomes" id="UP000807542">
    <property type="component" value="Unassembled WGS sequence"/>
</dbReference>
<reference evidence="4 6" key="1">
    <citation type="submission" date="2020-11" db="EMBL/GenBank/DDBJ databases">
        <title>Insectihabitans protaetiae gen. nov. sp. nov. and Insectihabitans allomyrinae sp. nov., isolated from larvae of Protaetia brevitarsis seulensis and Allomyrina dichotoma, respectively.</title>
        <authorList>
            <person name="Lee S.D."/>
            <person name="Byeon Y.-S."/>
            <person name="Kim S.-M."/>
            <person name="Yang H.L."/>
            <person name="Kim I.S."/>
        </authorList>
    </citation>
    <scope>NUCLEOTIDE SEQUENCE</scope>
    <source>
        <strain evidence="4">CWB-B4</strain>
        <strain evidence="3 6">CWB-B43</strain>
    </source>
</reference>
<name>A0A9D7FZ13_9GAMM</name>
<dbReference type="Pfam" id="PF04233">
    <property type="entry name" value="Phage_Mu_F"/>
    <property type="match status" value="1"/>
</dbReference>
<comment type="caution">
    <text evidence="4">The sequence shown here is derived from an EMBL/GenBank/DDBJ whole genome shotgun (WGS) entry which is preliminary data.</text>
</comment>